<evidence type="ECO:0000256" key="17">
    <source>
        <dbReference type="HAMAP-Rule" id="MF_01006"/>
    </source>
</evidence>
<dbReference type="InterPro" id="IPR003824">
    <property type="entry name" value="UppP"/>
</dbReference>
<keyword evidence="7 17" id="KW-0378">Hydrolase</keyword>
<organism evidence="18 19">
    <name type="scientific">Aeromicrobium chenweiae</name>
    <dbReference type="NCBI Taxonomy" id="2079793"/>
    <lineage>
        <taxon>Bacteria</taxon>
        <taxon>Bacillati</taxon>
        <taxon>Actinomycetota</taxon>
        <taxon>Actinomycetes</taxon>
        <taxon>Propionibacteriales</taxon>
        <taxon>Nocardioidaceae</taxon>
        <taxon>Aeromicrobium</taxon>
    </lineage>
</organism>
<evidence type="ECO:0000256" key="15">
    <source>
        <dbReference type="ARBA" id="ARBA00032932"/>
    </source>
</evidence>
<sequence length="277" mass="29569">MDFLQAVVLGVIQGLTEFLPISSSAHLAIFPKFFGWDDPGAAYTAVIQIGTELAVLLYFWRDIWTIGSGWVRGVFSREARQAPEWRMGWFVIIGSVPIVILGLLLQDAIDREFRNLWVIGTTLIVLGLVLGLAERVGRKSSPIEDLTMKHAILLGLAQAGALVPGVSRSGATISMGLFLGYERAAATRYAFLLAIPAVVGAGIFKLKDIGGDNAYGVGPTIVGTVVSFAVGLAVIHWLLRYVSTHSYTPFVIYRISLGALVLVLVGAGVIAAGTTVG</sequence>
<evidence type="ECO:0000256" key="3">
    <source>
        <dbReference type="ARBA" id="ARBA00012374"/>
    </source>
</evidence>
<dbReference type="Proteomes" id="UP000244384">
    <property type="component" value="Chromosome"/>
</dbReference>
<dbReference type="KEGG" id="aez:C3E78_09220"/>
<feature type="transmembrane region" description="Helical" evidence="17">
    <location>
        <begin position="251"/>
        <end position="272"/>
    </location>
</feature>
<dbReference type="EC" id="3.6.1.27" evidence="3 17"/>
<feature type="transmembrane region" description="Helical" evidence="17">
    <location>
        <begin position="87"/>
        <end position="105"/>
    </location>
</feature>
<name>A0A2S0WM32_9ACTN</name>
<evidence type="ECO:0000256" key="16">
    <source>
        <dbReference type="ARBA" id="ARBA00047594"/>
    </source>
</evidence>
<evidence type="ECO:0000256" key="2">
    <source>
        <dbReference type="ARBA" id="ARBA00010621"/>
    </source>
</evidence>
<keyword evidence="8 17" id="KW-0133">Cell shape</keyword>
<dbReference type="EMBL" id="CP026952">
    <property type="protein sequence ID" value="AWB92366.1"/>
    <property type="molecule type" value="Genomic_DNA"/>
</dbReference>
<comment type="subcellular location">
    <subcellularLocation>
        <location evidence="1 17">Cell membrane</location>
        <topology evidence="1 17">Multi-pass membrane protein</topology>
    </subcellularLocation>
</comment>
<evidence type="ECO:0000256" key="11">
    <source>
        <dbReference type="ARBA" id="ARBA00023136"/>
    </source>
</evidence>
<dbReference type="AlphaFoldDB" id="A0A2S0WM32"/>
<evidence type="ECO:0000256" key="5">
    <source>
        <dbReference type="ARBA" id="ARBA00022475"/>
    </source>
</evidence>
<comment type="miscellaneous">
    <text evidence="17">Bacitracin is thought to be involved in the inhibition of peptidoglycan synthesis by sequestering undecaprenyl diphosphate, thereby reducing the pool of lipid carrier available.</text>
</comment>
<dbReference type="OrthoDB" id="9808289at2"/>
<dbReference type="NCBIfam" id="TIGR00753">
    <property type="entry name" value="undec_PP_bacA"/>
    <property type="match status" value="1"/>
</dbReference>
<evidence type="ECO:0000256" key="8">
    <source>
        <dbReference type="ARBA" id="ARBA00022960"/>
    </source>
</evidence>
<dbReference type="GO" id="GO:0008360">
    <property type="term" value="P:regulation of cell shape"/>
    <property type="evidence" value="ECO:0007669"/>
    <property type="project" value="UniProtKB-KW"/>
</dbReference>
<comment type="function">
    <text evidence="17">Catalyzes the dephosphorylation of undecaprenyl diphosphate (UPP). Confers resistance to bacitracin.</text>
</comment>
<keyword evidence="12 17" id="KW-0046">Antibiotic resistance</keyword>
<comment type="similarity">
    <text evidence="2 17">Belongs to the UppP family.</text>
</comment>
<keyword evidence="9 17" id="KW-0573">Peptidoglycan synthesis</keyword>
<dbReference type="GO" id="GO:0009252">
    <property type="term" value="P:peptidoglycan biosynthetic process"/>
    <property type="evidence" value="ECO:0007669"/>
    <property type="project" value="UniProtKB-KW"/>
</dbReference>
<protein>
    <recommendedName>
        <fullName evidence="4 17">Undecaprenyl-diphosphatase</fullName>
        <ecNumber evidence="3 17">3.6.1.27</ecNumber>
    </recommendedName>
    <alternativeName>
        <fullName evidence="15 17">Bacitracin resistance protein</fullName>
    </alternativeName>
    <alternativeName>
        <fullName evidence="14 17">Undecaprenyl pyrophosphate phosphatase</fullName>
    </alternativeName>
</protein>
<keyword evidence="11 17" id="KW-0472">Membrane</keyword>
<dbReference type="PANTHER" id="PTHR30622">
    <property type="entry name" value="UNDECAPRENYL-DIPHOSPHATASE"/>
    <property type="match status" value="1"/>
</dbReference>
<dbReference type="GO" id="GO:0046677">
    <property type="term" value="P:response to antibiotic"/>
    <property type="evidence" value="ECO:0007669"/>
    <property type="project" value="UniProtKB-UniRule"/>
</dbReference>
<evidence type="ECO:0000256" key="6">
    <source>
        <dbReference type="ARBA" id="ARBA00022692"/>
    </source>
</evidence>
<evidence type="ECO:0000313" key="18">
    <source>
        <dbReference type="EMBL" id="AWB92366.1"/>
    </source>
</evidence>
<evidence type="ECO:0000256" key="7">
    <source>
        <dbReference type="ARBA" id="ARBA00022801"/>
    </source>
</evidence>
<keyword evidence="5 17" id="KW-1003">Cell membrane</keyword>
<evidence type="ECO:0000256" key="4">
    <source>
        <dbReference type="ARBA" id="ARBA00021581"/>
    </source>
</evidence>
<dbReference type="PANTHER" id="PTHR30622:SF4">
    <property type="entry name" value="UNDECAPRENYL-DIPHOSPHATASE"/>
    <property type="match status" value="1"/>
</dbReference>
<proteinExistence type="inferred from homology"/>
<dbReference type="HAMAP" id="MF_01006">
    <property type="entry name" value="Undec_diphosphatase"/>
    <property type="match status" value="1"/>
</dbReference>
<comment type="catalytic activity">
    <reaction evidence="16 17">
        <text>di-trans,octa-cis-undecaprenyl diphosphate + H2O = di-trans,octa-cis-undecaprenyl phosphate + phosphate + H(+)</text>
        <dbReference type="Rhea" id="RHEA:28094"/>
        <dbReference type="ChEBI" id="CHEBI:15377"/>
        <dbReference type="ChEBI" id="CHEBI:15378"/>
        <dbReference type="ChEBI" id="CHEBI:43474"/>
        <dbReference type="ChEBI" id="CHEBI:58405"/>
        <dbReference type="ChEBI" id="CHEBI:60392"/>
        <dbReference type="EC" id="3.6.1.27"/>
    </reaction>
</comment>
<dbReference type="GO" id="GO:0071555">
    <property type="term" value="P:cell wall organization"/>
    <property type="evidence" value="ECO:0007669"/>
    <property type="project" value="UniProtKB-KW"/>
</dbReference>
<evidence type="ECO:0000313" key="19">
    <source>
        <dbReference type="Proteomes" id="UP000244384"/>
    </source>
</evidence>
<accession>A0A2S0WM32</accession>
<gene>
    <name evidence="17" type="primary">uppP</name>
    <name evidence="18" type="ORF">C3E78_09220</name>
</gene>
<accession>A0A5F2EP60</accession>
<dbReference type="GO" id="GO:0005886">
    <property type="term" value="C:plasma membrane"/>
    <property type="evidence" value="ECO:0007669"/>
    <property type="project" value="UniProtKB-SubCell"/>
</dbReference>
<evidence type="ECO:0000256" key="9">
    <source>
        <dbReference type="ARBA" id="ARBA00022984"/>
    </source>
</evidence>
<dbReference type="NCBIfam" id="NF001392">
    <property type="entry name" value="PRK00281.2-1"/>
    <property type="match status" value="1"/>
</dbReference>
<feature type="transmembrane region" description="Helical" evidence="17">
    <location>
        <begin position="216"/>
        <end position="239"/>
    </location>
</feature>
<feature type="transmembrane region" description="Helical" evidence="17">
    <location>
        <begin position="117"/>
        <end position="134"/>
    </location>
</feature>
<keyword evidence="19" id="KW-1185">Reference proteome</keyword>
<keyword evidence="13 17" id="KW-0961">Cell wall biogenesis/degradation</keyword>
<evidence type="ECO:0000256" key="10">
    <source>
        <dbReference type="ARBA" id="ARBA00022989"/>
    </source>
</evidence>
<feature type="transmembrane region" description="Helical" evidence="17">
    <location>
        <begin position="40"/>
        <end position="60"/>
    </location>
</feature>
<keyword evidence="6 17" id="KW-0812">Transmembrane</keyword>
<reference evidence="19" key="1">
    <citation type="submission" date="2018-01" db="EMBL/GenBank/DDBJ databases">
        <authorList>
            <person name="Li J."/>
        </authorList>
    </citation>
    <scope>NUCLEOTIDE SEQUENCE [LARGE SCALE GENOMIC DNA]</scope>
    <source>
        <strain evidence="19">592</strain>
    </source>
</reference>
<evidence type="ECO:0000256" key="12">
    <source>
        <dbReference type="ARBA" id="ARBA00023251"/>
    </source>
</evidence>
<evidence type="ECO:0000256" key="13">
    <source>
        <dbReference type="ARBA" id="ARBA00023316"/>
    </source>
</evidence>
<evidence type="ECO:0000256" key="1">
    <source>
        <dbReference type="ARBA" id="ARBA00004651"/>
    </source>
</evidence>
<dbReference type="RefSeq" id="WP_108578011.1">
    <property type="nucleotide sequence ID" value="NZ_CP026952.1"/>
</dbReference>
<feature type="transmembrane region" description="Helical" evidence="17">
    <location>
        <begin position="186"/>
        <end position="204"/>
    </location>
</feature>
<dbReference type="Pfam" id="PF02673">
    <property type="entry name" value="BacA"/>
    <property type="match status" value="1"/>
</dbReference>
<dbReference type="GO" id="GO:0050380">
    <property type="term" value="F:undecaprenyl-diphosphatase activity"/>
    <property type="evidence" value="ECO:0007669"/>
    <property type="project" value="UniProtKB-UniRule"/>
</dbReference>
<keyword evidence="10 17" id="KW-1133">Transmembrane helix</keyword>
<evidence type="ECO:0000256" key="14">
    <source>
        <dbReference type="ARBA" id="ARBA00032707"/>
    </source>
</evidence>